<comment type="subcellular location">
    <subcellularLocation>
        <location evidence="1">Cell outer membrane</location>
        <topology evidence="1">Multi-pass membrane protein</topology>
    </subcellularLocation>
</comment>
<evidence type="ECO:0000256" key="4">
    <source>
        <dbReference type="ARBA" id="ARBA00022729"/>
    </source>
</evidence>
<dbReference type="SUPFAM" id="SSF48452">
    <property type="entry name" value="TPR-like"/>
    <property type="match status" value="1"/>
</dbReference>
<feature type="signal peptide" evidence="8">
    <location>
        <begin position="1"/>
        <end position="25"/>
    </location>
</feature>
<dbReference type="InterPro" id="IPR057556">
    <property type="entry name" value="TPR_Slam"/>
</dbReference>
<keyword evidence="6" id="KW-0998">Cell outer membrane</keyword>
<dbReference type="Pfam" id="PF04575">
    <property type="entry name" value="SlipAM"/>
    <property type="match status" value="1"/>
</dbReference>
<sequence length="495" mass="56604">MQITKPYAATVVKILIAMMTTAAHAQQNAADQKLITEQDDRRIQSLDTGVMNIPEAINTPKSFSLNDESTGNQTIFLTNEQELGAYPQLVFRGLLAALLNHNVQDVMFLLPIYQNQPMDNQDMMIVHWATGMIAEYQGQYQRAIEYYERASRDDRHIPALYFQLAIMLFNDKQFKEAERYFNQLLALDLPSHAAEVVKAHLQAIHHYHQWQTYGGANFLQDKNINNAPDNHDLGGGWTAPQKQSATGVGLWAGASKHWSLKNGWYAKTQAGTNAKYYWDNKRYNELTVTTSAGLGYHNARLELSALPFIEQSHYADGDERGQLSKFSTSKGLSLNTNYWLTPKWQGNLHTQIASQTYHTRPHLDGLARQTGITFVHTPNAKRYWFLGGEYHRTDTQDIEDSFIKRQIKTGISQSWDDWVVTASASFGKKSYRGAGFFGKIQHNQEKSLSASFEHRKIQLFGMTPRLTWQHQKVSSNIALYNYDKNHIFIQVNKRF</sequence>
<dbReference type="Pfam" id="PF24575">
    <property type="entry name" value="TPR_Slam"/>
    <property type="match status" value="1"/>
</dbReference>
<evidence type="ECO:0000256" key="7">
    <source>
        <dbReference type="ARBA" id="ARBA00023609"/>
    </source>
</evidence>
<evidence type="ECO:0000313" key="11">
    <source>
        <dbReference type="EMBL" id="WQE03632.1"/>
    </source>
</evidence>
<organism evidence="11 12">
    <name type="scientific">Moraxella canis</name>
    <dbReference type="NCBI Taxonomy" id="90239"/>
    <lineage>
        <taxon>Bacteria</taxon>
        <taxon>Pseudomonadati</taxon>
        <taxon>Pseudomonadota</taxon>
        <taxon>Gammaproteobacteria</taxon>
        <taxon>Moraxellales</taxon>
        <taxon>Moraxellaceae</taxon>
        <taxon>Moraxella</taxon>
    </lineage>
</organism>
<dbReference type="RefSeq" id="WP_114800321.1">
    <property type="nucleotide sequence ID" value="NZ_CP139961.1"/>
</dbReference>
<evidence type="ECO:0000256" key="5">
    <source>
        <dbReference type="ARBA" id="ARBA00023136"/>
    </source>
</evidence>
<reference evidence="11 12" key="1">
    <citation type="submission" date="2023-12" db="EMBL/GenBank/DDBJ databases">
        <title>Genome sequencing and assembly of bacterial species from a model synthetic community.</title>
        <authorList>
            <person name="Hogle S.L."/>
        </authorList>
    </citation>
    <scope>NUCLEOTIDE SEQUENCE [LARGE SCALE GENOMIC DNA]</scope>
    <source>
        <strain evidence="11 12">HAMBI_2792</strain>
    </source>
</reference>
<dbReference type="Proteomes" id="UP001324384">
    <property type="component" value="Chromosome"/>
</dbReference>
<dbReference type="SMART" id="SM00028">
    <property type="entry name" value="TPR"/>
    <property type="match status" value="2"/>
</dbReference>
<dbReference type="EMBL" id="CP139961">
    <property type="protein sequence ID" value="WQE03632.1"/>
    <property type="molecule type" value="Genomic_DNA"/>
</dbReference>
<keyword evidence="2" id="KW-1134">Transmembrane beta strand</keyword>
<name>A0ABZ0WWI9_9GAMM</name>
<dbReference type="InterPro" id="IPR011990">
    <property type="entry name" value="TPR-like_helical_dom_sf"/>
</dbReference>
<proteinExistence type="inferred from homology"/>
<dbReference type="InterPro" id="IPR019734">
    <property type="entry name" value="TPR_rpt"/>
</dbReference>
<evidence type="ECO:0000256" key="8">
    <source>
        <dbReference type="SAM" id="SignalP"/>
    </source>
</evidence>
<accession>A0ABZ0WWI9</accession>
<evidence type="ECO:0000256" key="3">
    <source>
        <dbReference type="ARBA" id="ARBA00022692"/>
    </source>
</evidence>
<keyword evidence="3" id="KW-0812">Transmembrane</keyword>
<evidence type="ECO:0000259" key="10">
    <source>
        <dbReference type="Pfam" id="PF24575"/>
    </source>
</evidence>
<feature type="domain" description="Surface lipoprotein assembly modifier C-terminal" evidence="9">
    <location>
        <begin position="210"/>
        <end position="495"/>
    </location>
</feature>
<evidence type="ECO:0000313" key="12">
    <source>
        <dbReference type="Proteomes" id="UP001324384"/>
    </source>
</evidence>
<protein>
    <submittedName>
        <fullName evidence="11">Porin family protein</fullName>
    </submittedName>
</protein>
<feature type="chain" id="PRO_5047274651" evidence="8">
    <location>
        <begin position="26"/>
        <end position="495"/>
    </location>
</feature>
<evidence type="ECO:0000256" key="6">
    <source>
        <dbReference type="ARBA" id="ARBA00023237"/>
    </source>
</evidence>
<feature type="domain" description="Surface lipoprotein assembly modifier N-terminal TPR repeats region" evidence="10">
    <location>
        <begin position="79"/>
        <end position="181"/>
    </location>
</feature>
<dbReference type="InterPro" id="IPR007655">
    <property type="entry name" value="Slam_C"/>
</dbReference>
<comment type="similarity">
    <text evidence="7">Belongs to the Slam family.</text>
</comment>
<keyword evidence="5" id="KW-0472">Membrane</keyword>
<dbReference type="Gene3D" id="1.25.40.10">
    <property type="entry name" value="Tetratricopeptide repeat domain"/>
    <property type="match status" value="1"/>
</dbReference>
<keyword evidence="12" id="KW-1185">Reference proteome</keyword>
<keyword evidence="4 8" id="KW-0732">Signal</keyword>
<evidence type="ECO:0000256" key="1">
    <source>
        <dbReference type="ARBA" id="ARBA00004571"/>
    </source>
</evidence>
<evidence type="ECO:0000256" key="2">
    <source>
        <dbReference type="ARBA" id="ARBA00022452"/>
    </source>
</evidence>
<evidence type="ECO:0000259" key="9">
    <source>
        <dbReference type="Pfam" id="PF04575"/>
    </source>
</evidence>
<gene>
    <name evidence="11" type="ORF">U0021_07750</name>
</gene>